<dbReference type="EMBL" id="CP048631">
    <property type="protein sequence ID" value="QIB36449.1"/>
    <property type="molecule type" value="Genomic_DNA"/>
</dbReference>
<feature type="transmembrane region" description="Helical" evidence="2">
    <location>
        <begin position="88"/>
        <end position="108"/>
    </location>
</feature>
<geneLocation type="plasmid" evidence="4">
    <name>plgm</name>
</geneLocation>
<keyword evidence="2" id="KW-0812">Transmembrane</keyword>
<comment type="subcellular location">
    <subcellularLocation>
        <location evidence="1">Membrane</location>
        <topology evidence="1">Multi-pass membrane protein</topology>
    </subcellularLocation>
</comment>
<dbReference type="Proteomes" id="UP000464751">
    <property type="component" value="Plasmid pLGM"/>
</dbReference>
<dbReference type="KEGG" id="apra:G3A50_21705"/>
<accession>A0A6P1YST5</accession>
<name>A0A6P1YST5_9HYPH</name>
<dbReference type="GO" id="GO:0016020">
    <property type="term" value="C:membrane"/>
    <property type="evidence" value="ECO:0007669"/>
    <property type="project" value="UniProtKB-SubCell"/>
</dbReference>
<proteinExistence type="predicted"/>
<protein>
    <submittedName>
        <fullName evidence="3">TrbC/VirB2 family protein</fullName>
    </submittedName>
</protein>
<keyword evidence="2" id="KW-1133">Transmembrane helix</keyword>
<dbReference type="RefSeq" id="WP_126278327.1">
    <property type="nucleotide sequence ID" value="NZ_CP048631.1"/>
</dbReference>
<keyword evidence="4" id="KW-1185">Reference proteome</keyword>
<dbReference type="AlphaFoldDB" id="A0A6P1YST5"/>
<sequence length="109" mass="11070">MTKHANDATNNGLVSRSRRHSAVLMMGLTLALVGAEPAFAQATGIQTALESLIDMITGGVGKALAVLAIMGVGIGWMFNVIQLRTAGFVVIGIAIVFSAATIASMLGAG</sequence>
<gene>
    <name evidence="3" type="ORF">G3A50_21705</name>
</gene>
<keyword evidence="3" id="KW-0614">Plasmid</keyword>
<evidence type="ECO:0000256" key="2">
    <source>
        <dbReference type="SAM" id="Phobius"/>
    </source>
</evidence>
<organism evidence="3 4">
    <name type="scientific">Ancylobacter pratisalsi</name>
    <dbReference type="NCBI Taxonomy" id="1745854"/>
    <lineage>
        <taxon>Bacteria</taxon>
        <taxon>Pseudomonadati</taxon>
        <taxon>Pseudomonadota</taxon>
        <taxon>Alphaproteobacteria</taxon>
        <taxon>Hyphomicrobiales</taxon>
        <taxon>Xanthobacteraceae</taxon>
        <taxon>Ancylobacter</taxon>
    </lineage>
</organism>
<dbReference type="Pfam" id="PF04956">
    <property type="entry name" value="TrbC"/>
    <property type="match status" value="1"/>
</dbReference>
<evidence type="ECO:0000313" key="3">
    <source>
        <dbReference type="EMBL" id="QIB36449.1"/>
    </source>
</evidence>
<feature type="transmembrane region" description="Helical" evidence="2">
    <location>
        <begin position="64"/>
        <end position="81"/>
    </location>
</feature>
<keyword evidence="2" id="KW-0472">Membrane</keyword>
<evidence type="ECO:0000313" key="4">
    <source>
        <dbReference type="Proteomes" id="UP000464751"/>
    </source>
</evidence>
<dbReference type="InterPro" id="IPR007039">
    <property type="entry name" value="TrbC/VirB2"/>
</dbReference>
<reference evidence="3 4" key="1">
    <citation type="submission" date="2020-02" db="EMBL/GenBank/DDBJ databases">
        <authorList>
            <person name="Li G."/>
        </authorList>
    </citation>
    <scope>NUCLEOTIDE SEQUENCE [LARGE SCALE GENOMIC DNA]</scope>
    <source>
        <strain evidence="3 4">DSM 102029</strain>
        <plasmid evidence="4">plgm</plasmid>
    </source>
</reference>
<evidence type="ECO:0000256" key="1">
    <source>
        <dbReference type="ARBA" id="ARBA00004141"/>
    </source>
</evidence>